<evidence type="ECO:0000313" key="16">
    <source>
        <dbReference type="Proteomes" id="UP000321393"/>
    </source>
</evidence>
<dbReference type="GO" id="GO:0005794">
    <property type="term" value="C:Golgi apparatus"/>
    <property type="evidence" value="ECO:0007669"/>
    <property type="project" value="UniProtKB-SubCell"/>
</dbReference>
<dbReference type="EMBL" id="SSTD01019173">
    <property type="protein sequence ID" value="TYJ96895.1"/>
    <property type="molecule type" value="Genomic_DNA"/>
</dbReference>
<reference evidence="16 17" key="1">
    <citation type="submission" date="2019-08" db="EMBL/GenBank/DDBJ databases">
        <title>Draft genome sequences of two oriental melons (Cucumis melo L. var makuwa).</title>
        <authorList>
            <person name="Kwon S.-Y."/>
        </authorList>
    </citation>
    <scope>NUCLEOTIDE SEQUENCE [LARGE SCALE GENOMIC DNA]</scope>
    <source>
        <strain evidence="17">cv. Chang Bougi</strain>
        <strain evidence="16">cv. SW 3</strain>
        <tissue evidence="14">Leaf</tissue>
    </source>
</reference>
<dbReference type="Proteomes" id="UP000321947">
    <property type="component" value="Unassembled WGS sequence"/>
</dbReference>
<evidence type="ECO:0000256" key="2">
    <source>
        <dbReference type="ARBA" id="ARBA00010290"/>
    </source>
</evidence>
<dbReference type="PANTHER" id="PTHR11711">
    <property type="entry name" value="ADP RIBOSYLATION FACTOR-RELATED"/>
    <property type="match status" value="1"/>
</dbReference>
<dbReference type="SUPFAM" id="SSF52540">
    <property type="entry name" value="P-loop containing nucleoside triphosphate hydrolases"/>
    <property type="match status" value="1"/>
</dbReference>
<dbReference type="GO" id="GO:0016004">
    <property type="term" value="F:phospholipase activator activity"/>
    <property type="evidence" value="ECO:0007669"/>
    <property type="project" value="UniProtKB-ARBA"/>
</dbReference>
<evidence type="ECO:0000256" key="9">
    <source>
        <dbReference type="ARBA" id="ARBA00023134"/>
    </source>
</evidence>
<accession>A0A5A7UYF2</accession>
<feature type="binding site" evidence="11">
    <location>
        <position position="70"/>
    </location>
    <ligand>
        <name>GTP</name>
        <dbReference type="ChEBI" id="CHEBI:37565"/>
    </ligand>
</feature>
<keyword evidence="12" id="KW-0479">Metal-binding</keyword>
<dbReference type="SMART" id="SM00175">
    <property type="entry name" value="RAB"/>
    <property type="match status" value="1"/>
</dbReference>
<feature type="binding site" evidence="11">
    <location>
        <begin position="126"/>
        <end position="129"/>
    </location>
    <ligand>
        <name>GTP</name>
        <dbReference type="ChEBI" id="CHEBI:37565"/>
    </ligand>
</feature>
<dbReference type="SMART" id="SM00177">
    <property type="entry name" value="ARF"/>
    <property type="match status" value="1"/>
</dbReference>
<dbReference type="OrthoDB" id="1034841at2759"/>
<dbReference type="AlphaFoldDB" id="A0A5A7UYF2"/>
<dbReference type="InterPro" id="IPR006689">
    <property type="entry name" value="Small_GTPase_ARF/SAR"/>
</dbReference>
<evidence type="ECO:0000256" key="5">
    <source>
        <dbReference type="ARBA" id="ARBA00022741"/>
    </source>
</evidence>
<dbReference type="PROSITE" id="PS51417">
    <property type="entry name" value="ARF"/>
    <property type="match status" value="1"/>
</dbReference>
<evidence type="ECO:0000256" key="3">
    <source>
        <dbReference type="ARBA" id="ARBA00022448"/>
    </source>
</evidence>
<feature type="binding site" evidence="12">
    <location>
        <position position="31"/>
    </location>
    <ligand>
        <name>Mg(2+)</name>
        <dbReference type="ChEBI" id="CHEBI:18420"/>
    </ligand>
</feature>
<protein>
    <submittedName>
        <fullName evidence="14">ADP-ribosylation factor</fullName>
    </submittedName>
</protein>
<dbReference type="GO" id="GO:0046872">
    <property type="term" value="F:metal ion binding"/>
    <property type="evidence" value="ECO:0007669"/>
    <property type="project" value="UniProtKB-KW"/>
</dbReference>
<keyword evidence="4" id="KW-0519">Myristate</keyword>
<dbReference type="EMBL" id="SSTE01006676">
    <property type="protein sequence ID" value="KAA0058539.1"/>
    <property type="molecule type" value="Genomic_DNA"/>
</dbReference>
<comment type="subcellular location">
    <subcellularLocation>
        <location evidence="1">Golgi apparatus</location>
    </subcellularLocation>
</comment>
<keyword evidence="12" id="KW-0460">Magnesium</keyword>
<evidence type="ECO:0000256" key="11">
    <source>
        <dbReference type="PIRSR" id="PIRSR606689-1"/>
    </source>
</evidence>
<evidence type="ECO:0000256" key="8">
    <source>
        <dbReference type="ARBA" id="ARBA00023034"/>
    </source>
</evidence>
<dbReference type="STRING" id="1194695.A0A5A7UYF2"/>
<evidence type="ECO:0000313" key="17">
    <source>
        <dbReference type="Proteomes" id="UP000321947"/>
    </source>
</evidence>
<feature type="binding site" evidence="11">
    <location>
        <begin position="24"/>
        <end position="31"/>
    </location>
    <ligand>
        <name>GTP</name>
        <dbReference type="ChEBI" id="CHEBI:37565"/>
    </ligand>
</feature>
<evidence type="ECO:0000256" key="13">
    <source>
        <dbReference type="RuleBase" id="RU003925"/>
    </source>
</evidence>
<evidence type="ECO:0000256" key="4">
    <source>
        <dbReference type="ARBA" id="ARBA00022707"/>
    </source>
</evidence>
<evidence type="ECO:0000256" key="10">
    <source>
        <dbReference type="ARBA" id="ARBA00023288"/>
    </source>
</evidence>
<comment type="caution">
    <text evidence="14">The sequence shown here is derived from an EMBL/GenBank/DDBJ whole genome shotgun (WGS) entry which is preliminary data.</text>
</comment>
<keyword evidence="10" id="KW-0449">Lipoprotein</keyword>
<dbReference type="InterPro" id="IPR045872">
    <property type="entry name" value="Arf1-5-like"/>
</dbReference>
<evidence type="ECO:0000256" key="12">
    <source>
        <dbReference type="PIRSR" id="PIRSR606689-2"/>
    </source>
</evidence>
<dbReference type="SMART" id="SM00178">
    <property type="entry name" value="SAR"/>
    <property type="match status" value="1"/>
</dbReference>
<dbReference type="GO" id="GO:0005525">
    <property type="term" value="F:GTP binding"/>
    <property type="evidence" value="ECO:0007669"/>
    <property type="project" value="UniProtKB-KW"/>
</dbReference>
<evidence type="ECO:0000256" key="6">
    <source>
        <dbReference type="ARBA" id="ARBA00022892"/>
    </source>
</evidence>
<organism evidence="14 16">
    <name type="scientific">Cucumis melo var. makuwa</name>
    <name type="common">Oriental melon</name>
    <dbReference type="NCBI Taxonomy" id="1194695"/>
    <lineage>
        <taxon>Eukaryota</taxon>
        <taxon>Viridiplantae</taxon>
        <taxon>Streptophyta</taxon>
        <taxon>Embryophyta</taxon>
        <taxon>Tracheophyta</taxon>
        <taxon>Spermatophyta</taxon>
        <taxon>Magnoliopsida</taxon>
        <taxon>eudicotyledons</taxon>
        <taxon>Gunneridae</taxon>
        <taxon>Pentapetalae</taxon>
        <taxon>rosids</taxon>
        <taxon>fabids</taxon>
        <taxon>Cucurbitales</taxon>
        <taxon>Cucurbitaceae</taxon>
        <taxon>Benincaseae</taxon>
        <taxon>Cucumis</taxon>
    </lineage>
</organism>
<dbReference type="PRINTS" id="PR00328">
    <property type="entry name" value="SAR1GTPBP"/>
</dbReference>
<dbReference type="Pfam" id="PF00025">
    <property type="entry name" value="Arf"/>
    <property type="match status" value="1"/>
</dbReference>
<dbReference type="GO" id="GO:0003924">
    <property type="term" value="F:GTPase activity"/>
    <property type="evidence" value="ECO:0007669"/>
    <property type="project" value="InterPro"/>
</dbReference>
<sequence length="237" mass="26960">MGLSFTKLFSRLFAKKEMRILMVGLDAAGKTTILYKLKLGEIVTTIPTIGFNVETVEYKNISFTVWDVGGQDKIRPLWRHYFQNTQGLIFVVDSNDRDRVVEARDELHRMLNEDELRDAVLLVFANKQDLPNAMNAAEITDKLGLHSLRQRHWYIQSTCATSGEGLYEGLDWLSNNIANKALMGVYGDDEDLERKVVDGLSEFEFLSCVTMEGGGGDEDEEELKKIWKLLGESCLWP</sequence>
<dbReference type="Gene3D" id="3.40.50.300">
    <property type="entry name" value="P-loop containing nucleotide triphosphate hydrolases"/>
    <property type="match status" value="1"/>
</dbReference>
<evidence type="ECO:0000313" key="15">
    <source>
        <dbReference type="EMBL" id="TYJ96895.1"/>
    </source>
</evidence>
<dbReference type="GO" id="GO:0015031">
    <property type="term" value="P:protein transport"/>
    <property type="evidence" value="ECO:0007669"/>
    <property type="project" value="UniProtKB-KW"/>
</dbReference>
<keyword evidence="6" id="KW-0931">ER-Golgi transport</keyword>
<dbReference type="InterPro" id="IPR024156">
    <property type="entry name" value="Small_GTPase_ARF"/>
</dbReference>
<dbReference type="InterPro" id="IPR027417">
    <property type="entry name" value="P-loop_NTPase"/>
</dbReference>
<evidence type="ECO:0000313" key="14">
    <source>
        <dbReference type="EMBL" id="KAA0058539.1"/>
    </source>
</evidence>
<keyword evidence="5 11" id="KW-0547">Nucleotide-binding</keyword>
<keyword evidence="3" id="KW-0813">Transport</keyword>
<dbReference type="GO" id="GO:0016192">
    <property type="term" value="P:vesicle-mediated transport"/>
    <property type="evidence" value="ECO:0007669"/>
    <property type="project" value="UniProtKB-KW"/>
</dbReference>
<dbReference type="FunFam" id="3.40.50.300:FF:003500">
    <property type="entry name" value="ADP-ribosylation factor 1"/>
    <property type="match status" value="1"/>
</dbReference>
<keyword evidence="9 11" id="KW-0342">GTP-binding</keyword>
<evidence type="ECO:0000256" key="7">
    <source>
        <dbReference type="ARBA" id="ARBA00022927"/>
    </source>
</evidence>
<dbReference type="Proteomes" id="UP000321393">
    <property type="component" value="Unassembled WGS sequence"/>
</dbReference>
<gene>
    <name evidence="15" type="ORF">E5676_scaffold670G00050</name>
    <name evidence="14" type="ORF">E6C27_scaffold339G00050</name>
</gene>
<dbReference type="InterPro" id="IPR005225">
    <property type="entry name" value="Small_GTP-bd"/>
</dbReference>
<proteinExistence type="inferred from homology"/>
<feature type="binding site" evidence="12">
    <location>
        <position position="48"/>
    </location>
    <ligand>
        <name>Mg(2+)</name>
        <dbReference type="ChEBI" id="CHEBI:18420"/>
    </ligand>
</feature>
<dbReference type="CDD" id="cd04150">
    <property type="entry name" value="Arf1_5_like"/>
    <property type="match status" value="1"/>
</dbReference>
<evidence type="ECO:0000256" key="1">
    <source>
        <dbReference type="ARBA" id="ARBA00004555"/>
    </source>
</evidence>
<keyword evidence="8" id="KW-0333">Golgi apparatus</keyword>
<comment type="similarity">
    <text evidence="2 13">Belongs to the small GTPase superfamily. Arf family.</text>
</comment>
<keyword evidence="7" id="KW-0653">Protein transport</keyword>
<name>A0A5A7UYF2_CUCMM</name>
<dbReference type="NCBIfam" id="TIGR00231">
    <property type="entry name" value="small_GTP"/>
    <property type="match status" value="1"/>
</dbReference>